<reference evidence="2" key="1">
    <citation type="journal article" date="2017" name="PLoS ONE">
        <title>The Agassiz's desert tortoise genome provides a resource for the conservation of a threatened species.</title>
        <authorList>
            <person name="Tollis M."/>
            <person name="DeNardo D.F."/>
            <person name="Cornelius J.A."/>
            <person name="Dolby G.A."/>
            <person name="Edwards T."/>
            <person name="Henen B.T."/>
            <person name="Karl A.E."/>
            <person name="Murphy R.W."/>
            <person name="Kusumi K."/>
        </authorList>
    </citation>
    <scope>NUCLEOTIDE SEQUENCE [LARGE SCALE GENOMIC DNA]</scope>
</reference>
<organism evidence="1 2">
    <name type="scientific">Gopherus agassizii</name>
    <name type="common">Agassiz's desert tortoise</name>
    <dbReference type="NCBI Taxonomy" id="38772"/>
    <lineage>
        <taxon>Eukaryota</taxon>
        <taxon>Metazoa</taxon>
        <taxon>Chordata</taxon>
        <taxon>Craniata</taxon>
        <taxon>Vertebrata</taxon>
        <taxon>Euteleostomi</taxon>
        <taxon>Archelosauria</taxon>
        <taxon>Testudinata</taxon>
        <taxon>Testudines</taxon>
        <taxon>Cryptodira</taxon>
        <taxon>Durocryptodira</taxon>
        <taxon>Testudinoidea</taxon>
        <taxon>Testudinidae</taxon>
        <taxon>Gopherus</taxon>
    </lineage>
</organism>
<name>A0A452H4L5_9SAUR</name>
<keyword evidence="2" id="KW-1185">Reference proteome</keyword>
<evidence type="ECO:0000313" key="1">
    <source>
        <dbReference type="Ensembl" id="ENSGAGP00000009441.1"/>
    </source>
</evidence>
<protein>
    <recommendedName>
        <fullName evidence="3">Reverse transcriptase domain-containing protein</fullName>
    </recommendedName>
</protein>
<dbReference type="STRING" id="38772.ENSGAGP00000009441"/>
<reference evidence="1" key="2">
    <citation type="submission" date="2025-08" db="UniProtKB">
        <authorList>
            <consortium name="Ensembl"/>
        </authorList>
    </citation>
    <scope>IDENTIFICATION</scope>
</reference>
<reference evidence="1" key="3">
    <citation type="submission" date="2025-09" db="UniProtKB">
        <authorList>
            <consortium name="Ensembl"/>
        </authorList>
    </citation>
    <scope>IDENTIFICATION</scope>
</reference>
<dbReference type="Proteomes" id="UP000291020">
    <property type="component" value="Unassembled WGS sequence"/>
</dbReference>
<dbReference type="AlphaFoldDB" id="A0A452H4L5"/>
<dbReference type="PANTHER" id="PTHR31635:SF196">
    <property type="entry name" value="REVERSE TRANSCRIPTASE DOMAIN-CONTAINING PROTEIN-RELATED"/>
    <property type="match status" value="1"/>
</dbReference>
<proteinExistence type="predicted"/>
<evidence type="ECO:0008006" key="3">
    <source>
        <dbReference type="Google" id="ProtNLM"/>
    </source>
</evidence>
<accession>A0A452H4L5</accession>
<evidence type="ECO:0000313" key="2">
    <source>
        <dbReference type="Proteomes" id="UP000291020"/>
    </source>
</evidence>
<dbReference type="Ensembl" id="ENSGAGT00000010848.1">
    <property type="protein sequence ID" value="ENSGAGP00000009441.1"/>
    <property type="gene ID" value="ENSGAGG00000007472.1"/>
</dbReference>
<sequence>MGKWNNFVKTFNLPQISEKQQARLSFPLQSEEIIKTMEEISLGKTSGSDGLLIEFYQSLKEILPPKRLHIYEDVLKKVTLPPTMNNPLITLLLKLGKYVQRCYSCKPSSLINTDIKILLKILVKRLKK</sequence>
<dbReference type="PANTHER" id="PTHR31635">
    <property type="entry name" value="REVERSE TRANSCRIPTASE DOMAIN-CONTAINING PROTEIN-RELATED"/>
    <property type="match status" value="1"/>
</dbReference>